<feature type="compositionally biased region" description="Acidic residues" evidence="1">
    <location>
        <begin position="145"/>
        <end position="154"/>
    </location>
</feature>
<feature type="region of interest" description="Disordered" evidence="1">
    <location>
        <begin position="179"/>
        <end position="199"/>
    </location>
</feature>
<feature type="region of interest" description="Disordered" evidence="1">
    <location>
        <begin position="117"/>
        <end position="160"/>
    </location>
</feature>
<evidence type="ECO:0000256" key="1">
    <source>
        <dbReference type="SAM" id="MobiDB-lite"/>
    </source>
</evidence>
<dbReference type="EMBL" id="JAAAHY010000790">
    <property type="protein sequence ID" value="KAF9957257.1"/>
    <property type="molecule type" value="Genomic_DNA"/>
</dbReference>
<evidence type="ECO:0000259" key="2">
    <source>
        <dbReference type="PROSITE" id="PS50280"/>
    </source>
</evidence>
<protein>
    <recommendedName>
        <fullName evidence="2">SET domain-containing protein</fullName>
    </recommendedName>
</protein>
<dbReference type="AlphaFoldDB" id="A0A9P6J1K3"/>
<dbReference type="PROSITE" id="PS50280">
    <property type="entry name" value="SET"/>
    <property type="match status" value="1"/>
</dbReference>
<dbReference type="InterPro" id="IPR046341">
    <property type="entry name" value="SET_dom_sf"/>
</dbReference>
<proteinExistence type="predicted"/>
<dbReference type="InterPro" id="IPR001214">
    <property type="entry name" value="SET_dom"/>
</dbReference>
<reference evidence="3" key="1">
    <citation type="journal article" date="2020" name="Fungal Divers.">
        <title>Resolving the Mortierellaceae phylogeny through synthesis of multi-gene phylogenetics and phylogenomics.</title>
        <authorList>
            <person name="Vandepol N."/>
            <person name="Liber J."/>
            <person name="Desiro A."/>
            <person name="Na H."/>
            <person name="Kennedy M."/>
            <person name="Barry K."/>
            <person name="Grigoriev I.V."/>
            <person name="Miller A.N."/>
            <person name="O'Donnell K."/>
            <person name="Stajich J.E."/>
            <person name="Bonito G."/>
        </authorList>
    </citation>
    <scope>NUCLEOTIDE SEQUENCE</scope>
    <source>
        <strain evidence="3">CK1249</strain>
    </source>
</reference>
<accession>A0A9P6J1K3</accession>
<dbReference type="Gene3D" id="2.170.270.10">
    <property type="entry name" value="SET domain"/>
    <property type="match status" value="1"/>
</dbReference>
<sequence>MEQEERPKPTVHNILATKADTLTKNTKDISCSDTQGHQDVITNLSSDALHMNLQSKRPQVRIESEAIVVSTEYDSSNDHVSTIHPDLLPVNWPKHVKYLVDYEYHPSIPSSILDLVQGRRRKQTDHRSARANNATGSDLAADMSAEAEQEEEEEATCRSELEREYDDIPLGHALPGVLRTAPPPSREGTLSQEPESCPSSPPYEIQLITSPPHHPVLGSYGLFATRTLFPGLHLLDYISLVVPDEYADPDSDHTLYLSNDLNLDASVHGNHGRFVNDFRRIRTQEEGPNVGWDLYRDAETGQIRMGCKVLKRIRKGEEILCTYGKAYWKSRGVMVTGAEWEDGWDTDLEDTGEESEGGL</sequence>
<comment type="caution">
    <text evidence="3">The sequence shown here is derived from an EMBL/GenBank/DDBJ whole genome shotgun (WGS) entry which is preliminary data.</text>
</comment>
<organism evidence="3 4">
    <name type="scientific">Mortierella alpina</name>
    <name type="common">Oleaginous fungus</name>
    <name type="synonym">Mortierella renispora</name>
    <dbReference type="NCBI Taxonomy" id="64518"/>
    <lineage>
        <taxon>Eukaryota</taxon>
        <taxon>Fungi</taxon>
        <taxon>Fungi incertae sedis</taxon>
        <taxon>Mucoromycota</taxon>
        <taxon>Mortierellomycotina</taxon>
        <taxon>Mortierellomycetes</taxon>
        <taxon>Mortierellales</taxon>
        <taxon>Mortierellaceae</taxon>
        <taxon>Mortierella</taxon>
    </lineage>
</organism>
<dbReference type="SUPFAM" id="SSF82199">
    <property type="entry name" value="SET domain"/>
    <property type="match status" value="1"/>
</dbReference>
<feature type="domain" description="SET" evidence="2">
    <location>
        <begin position="203"/>
        <end position="324"/>
    </location>
</feature>
<dbReference type="Proteomes" id="UP000738359">
    <property type="component" value="Unassembled WGS sequence"/>
</dbReference>
<name>A0A9P6J1K3_MORAP</name>
<dbReference type="OrthoDB" id="2017893at2759"/>
<evidence type="ECO:0000313" key="4">
    <source>
        <dbReference type="Proteomes" id="UP000738359"/>
    </source>
</evidence>
<dbReference type="Pfam" id="PF00856">
    <property type="entry name" value="SET"/>
    <property type="match status" value="1"/>
</dbReference>
<keyword evidence="4" id="KW-1185">Reference proteome</keyword>
<evidence type="ECO:0000313" key="3">
    <source>
        <dbReference type="EMBL" id="KAF9957257.1"/>
    </source>
</evidence>
<gene>
    <name evidence="3" type="ORF">BGZ70_009583</name>
</gene>